<dbReference type="Proteomes" id="UP001055167">
    <property type="component" value="Unassembled WGS sequence"/>
</dbReference>
<evidence type="ECO:0000256" key="1">
    <source>
        <dbReference type="SAM" id="MobiDB-lite"/>
    </source>
</evidence>
<evidence type="ECO:0000313" key="3">
    <source>
        <dbReference type="Proteomes" id="UP001055167"/>
    </source>
</evidence>
<accession>A0ABQ4QUU9</accession>
<feature type="region of interest" description="Disordered" evidence="1">
    <location>
        <begin position="86"/>
        <end position="120"/>
    </location>
</feature>
<proteinExistence type="predicted"/>
<evidence type="ECO:0000313" key="2">
    <source>
        <dbReference type="EMBL" id="GJD49125.1"/>
    </source>
</evidence>
<keyword evidence="3" id="KW-1185">Reference proteome</keyword>
<comment type="caution">
    <text evidence="2">The sequence shown here is derived from an EMBL/GenBank/DDBJ whole genome shotgun (WGS) entry which is preliminary data.</text>
</comment>
<reference evidence="2" key="1">
    <citation type="journal article" date="2021" name="Front. Microbiol.">
        <title>Comprehensive Comparative Genomics and Phenotyping of Methylobacterium Species.</title>
        <authorList>
            <person name="Alessa O."/>
            <person name="Ogura Y."/>
            <person name="Fujitani Y."/>
            <person name="Takami H."/>
            <person name="Hayashi T."/>
            <person name="Sahin N."/>
            <person name="Tani A."/>
        </authorList>
    </citation>
    <scope>NUCLEOTIDE SEQUENCE</scope>
    <source>
        <strain evidence="2">KCTC 52305</strain>
    </source>
</reference>
<dbReference type="EMBL" id="BPQH01000005">
    <property type="protein sequence ID" value="GJD49125.1"/>
    <property type="molecule type" value="Genomic_DNA"/>
</dbReference>
<name>A0ABQ4QUU9_9HYPH</name>
<dbReference type="RefSeq" id="WP_162501481.1">
    <property type="nucleotide sequence ID" value="NZ_BPQH01000005.1"/>
</dbReference>
<sequence length="120" mass="11980">MAFLLRAALVVGAVYYLSPLRLGSGEDAGPAPASAPAAGAAGAADVVVRRTLGALPEEARAQAVQQAVQAGAAEARRLLEGGLRAAIAGPGPAHPPASRDTLTAPDRQPSWRGAPGRESP</sequence>
<reference evidence="2" key="2">
    <citation type="submission" date="2021-08" db="EMBL/GenBank/DDBJ databases">
        <authorList>
            <person name="Tani A."/>
            <person name="Ola A."/>
            <person name="Ogura Y."/>
            <person name="Katsura K."/>
            <person name="Hayashi T."/>
        </authorList>
    </citation>
    <scope>NUCLEOTIDE SEQUENCE</scope>
    <source>
        <strain evidence="2">KCTC 52305</strain>
    </source>
</reference>
<protein>
    <submittedName>
        <fullName evidence="2">Uncharacterized protein</fullName>
    </submittedName>
</protein>
<organism evidence="2 3">
    <name type="scientific">Methylobacterium crusticola</name>
    <dbReference type="NCBI Taxonomy" id="1697972"/>
    <lineage>
        <taxon>Bacteria</taxon>
        <taxon>Pseudomonadati</taxon>
        <taxon>Pseudomonadota</taxon>
        <taxon>Alphaproteobacteria</taxon>
        <taxon>Hyphomicrobiales</taxon>
        <taxon>Methylobacteriaceae</taxon>
        <taxon>Methylobacterium</taxon>
    </lineage>
</organism>
<gene>
    <name evidence="2" type="ORF">OPKNFCMD_1855</name>
</gene>